<sequence>MHTEMHEKSADAAAWYHITAFAFALLYFVLPQLKQYFDNINEQVSKNSQDLLAEERNLFSYAFKNSVTVRRDNWRVLTAHELKLDEADPVKEVAMRCREQIEIELRGCAIKVWKQSTRVLLPNQLMLFQRAVEKSRAAYTEGLETAKKEMSPAHPIRLDLVLNFAVFYYEIGNSPYKACQLVKQSLEDALPDVEKIEDGMKQDSRMILQLLRDNLSLWTVLDFEKKKGNKKLWFTW</sequence>
<feature type="transmembrane region" description="Helical" evidence="2">
    <location>
        <begin position="12"/>
        <end position="30"/>
    </location>
</feature>
<proteinExistence type="inferred from homology"/>
<comment type="similarity">
    <text evidence="1">Belongs to the 14-3-3 family.</text>
</comment>
<keyword evidence="4" id="KW-1185">Reference proteome</keyword>
<organism evidence="4 5">
    <name type="scientific">Ditylenchus dipsaci</name>
    <dbReference type="NCBI Taxonomy" id="166011"/>
    <lineage>
        <taxon>Eukaryota</taxon>
        <taxon>Metazoa</taxon>
        <taxon>Ecdysozoa</taxon>
        <taxon>Nematoda</taxon>
        <taxon>Chromadorea</taxon>
        <taxon>Rhabditida</taxon>
        <taxon>Tylenchina</taxon>
        <taxon>Tylenchomorpha</taxon>
        <taxon>Sphaerularioidea</taxon>
        <taxon>Anguinidae</taxon>
        <taxon>Anguininae</taxon>
        <taxon>Ditylenchus</taxon>
    </lineage>
</organism>
<dbReference type="InterPro" id="IPR000308">
    <property type="entry name" value="14-3-3"/>
</dbReference>
<evidence type="ECO:0000313" key="4">
    <source>
        <dbReference type="Proteomes" id="UP000887574"/>
    </source>
</evidence>
<name>A0A915DCY0_9BILA</name>
<dbReference type="AlphaFoldDB" id="A0A915DCY0"/>
<protein>
    <submittedName>
        <fullName evidence="5">14-3-3 domain-containing protein</fullName>
    </submittedName>
</protein>
<accession>A0A915DCY0</accession>
<evidence type="ECO:0000256" key="1">
    <source>
        <dbReference type="ARBA" id="ARBA00006141"/>
    </source>
</evidence>
<dbReference type="InterPro" id="IPR036815">
    <property type="entry name" value="14-3-3_dom_sf"/>
</dbReference>
<keyword evidence="2" id="KW-0812">Transmembrane</keyword>
<evidence type="ECO:0000256" key="2">
    <source>
        <dbReference type="SAM" id="Phobius"/>
    </source>
</evidence>
<dbReference type="PRINTS" id="PR00305">
    <property type="entry name" value="1433ZETA"/>
</dbReference>
<dbReference type="Gene3D" id="1.20.190.20">
    <property type="entry name" value="14-3-3 domain"/>
    <property type="match status" value="2"/>
</dbReference>
<dbReference type="SMART" id="SM00101">
    <property type="entry name" value="14_3_3"/>
    <property type="match status" value="1"/>
</dbReference>
<dbReference type="SUPFAM" id="SSF48445">
    <property type="entry name" value="14-3-3 protein"/>
    <property type="match status" value="1"/>
</dbReference>
<feature type="domain" description="14-3-3" evidence="3">
    <location>
        <begin position="36"/>
        <end position="232"/>
    </location>
</feature>
<evidence type="ECO:0000259" key="3">
    <source>
        <dbReference type="SMART" id="SM00101"/>
    </source>
</evidence>
<dbReference type="Proteomes" id="UP000887574">
    <property type="component" value="Unplaced"/>
</dbReference>
<dbReference type="Pfam" id="PF00244">
    <property type="entry name" value="14-3-3"/>
    <property type="match status" value="2"/>
</dbReference>
<keyword evidence="2" id="KW-0472">Membrane</keyword>
<keyword evidence="2" id="KW-1133">Transmembrane helix</keyword>
<evidence type="ECO:0000313" key="5">
    <source>
        <dbReference type="WBParaSite" id="jg18110"/>
    </source>
</evidence>
<dbReference type="WBParaSite" id="jg18110">
    <property type="protein sequence ID" value="jg18110"/>
    <property type="gene ID" value="jg18110"/>
</dbReference>
<dbReference type="PANTHER" id="PTHR18860">
    <property type="entry name" value="14-3-3 PROTEIN"/>
    <property type="match status" value="1"/>
</dbReference>
<reference evidence="5" key="1">
    <citation type="submission" date="2022-11" db="UniProtKB">
        <authorList>
            <consortium name="WormBaseParasite"/>
        </authorList>
    </citation>
    <scope>IDENTIFICATION</scope>
</reference>
<dbReference type="InterPro" id="IPR023410">
    <property type="entry name" value="14-3-3_domain"/>
</dbReference>